<evidence type="ECO:0000256" key="10">
    <source>
        <dbReference type="ARBA" id="ARBA00022630"/>
    </source>
</evidence>
<evidence type="ECO:0000313" key="18">
    <source>
        <dbReference type="EMBL" id="EGG28434.1"/>
    </source>
</evidence>
<comment type="caution">
    <text evidence="18">The sequence shown here is derived from an EMBL/GenBank/DDBJ whole genome shotgun (WGS) entry which is preliminary data.</text>
</comment>
<keyword evidence="19" id="KW-1185">Reference proteome</keyword>
<dbReference type="EMBL" id="AEIG01000110">
    <property type="protein sequence ID" value="EGG28434.1"/>
    <property type="molecule type" value="Genomic_DNA"/>
</dbReference>
<dbReference type="InterPro" id="IPR050260">
    <property type="entry name" value="FAD-bd_OxRdtase"/>
</dbReference>
<keyword evidence="16" id="KW-0520">NAD</keyword>
<dbReference type="Pfam" id="PF07992">
    <property type="entry name" value="Pyr_redox_2"/>
    <property type="match status" value="1"/>
</dbReference>
<dbReference type="SUPFAM" id="SSF51905">
    <property type="entry name" value="FAD/NAD(P)-binding domain"/>
    <property type="match status" value="2"/>
</dbReference>
<evidence type="ECO:0000256" key="7">
    <source>
        <dbReference type="ARBA" id="ARBA00006442"/>
    </source>
</evidence>
<dbReference type="InterPro" id="IPR036188">
    <property type="entry name" value="FAD/NAD-bd_sf"/>
</dbReference>
<dbReference type="GO" id="GO:0016491">
    <property type="term" value="F:oxidoreductase activity"/>
    <property type="evidence" value="ECO:0007669"/>
    <property type="project" value="UniProtKB-KW"/>
</dbReference>
<dbReference type="eggNOG" id="COG1773">
    <property type="taxonomic scope" value="Bacteria"/>
</dbReference>
<evidence type="ECO:0000256" key="5">
    <source>
        <dbReference type="ARBA" id="ARBA00004933"/>
    </source>
</evidence>
<organism evidence="18 19">
    <name type="scientific">Aequoribacter fuscus</name>
    <dbReference type="NCBI Taxonomy" id="2518989"/>
    <lineage>
        <taxon>Bacteria</taxon>
        <taxon>Pseudomonadati</taxon>
        <taxon>Pseudomonadota</taxon>
        <taxon>Gammaproteobacteria</taxon>
        <taxon>Cellvibrionales</taxon>
        <taxon>Halieaceae</taxon>
        <taxon>Aequoribacter</taxon>
    </lineage>
</organism>
<comment type="similarity">
    <text evidence="7">Belongs to the FAD-dependent oxidoreductase family.</text>
</comment>
<comment type="pathway">
    <text evidence="5">Hydrocarbon metabolism; alkane degradation.</text>
</comment>
<dbReference type="PRINTS" id="PR00368">
    <property type="entry name" value="FADPNR"/>
</dbReference>
<dbReference type="InterPro" id="IPR024935">
    <property type="entry name" value="Rubredoxin_dom"/>
</dbReference>
<evidence type="ECO:0000256" key="3">
    <source>
        <dbReference type="ARBA" id="ARBA00002792"/>
    </source>
</evidence>
<evidence type="ECO:0000256" key="12">
    <source>
        <dbReference type="ARBA" id="ARBA00022827"/>
    </source>
</evidence>
<dbReference type="STRING" id="2518989.IMCC3088_122"/>
<comment type="subcellular location">
    <subcellularLocation>
        <location evidence="4">Cytoplasm</location>
    </subcellularLocation>
</comment>
<dbReference type="InterPro" id="IPR024934">
    <property type="entry name" value="Rubredoxin-like_dom"/>
</dbReference>
<dbReference type="PROSITE" id="PS00202">
    <property type="entry name" value="RUBREDOXIN"/>
    <property type="match status" value="2"/>
</dbReference>
<evidence type="ECO:0000256" key="15">
    <source>
        <dbReference type="ARBA" id="ARBA00023004"/>
    </source>
</evidence>
<evidence type="ECO:0000256" key="6">
    <source>
        <dbReference type="ARBA" id="ARBA00005337"/>
    </source>
</evidence>
<comment type="cofactor">
    <cofactor evidence="1">
        <name>Fe(3+)</name>
        <dbReference type="ChEBI" id="CHEBI:29034"/>
    </cofactor>
</comment>
<dbReference type="PROSITE" id="PS50903">
    <property type="entry name" value="RUBREDOXIN_LIKE"/>
    <property type="match status" value="2"/>
</dbReference>
<reference evidence="18 19" key="1">
    <citation type="journal article" date="2011" name="J. Bacteriol.">
        <title>Genome sequence of strain IMCC3088, a proteorhodopsin-containing marine bacterium belonging to the OM60/NOR5 clade.</title>
        <authorList>
            <person name="Jang Y."/>
            <person name="Oh H.M."/>
            <person name="Kang I."/>
            <person name="Lee K."/>
            <person name="Yang S.J."/>
            <person name="Cho J.C."/>
        </authorList>
    </citation>
    <scope>NUCLEOTIDE SEQUENCE [LARGE SCALE GENOMIC DNA]</scope>
    <source>
        <strain evidence="18 19">IMCC3088</strain>
    </source>
</reference>
<dbReference type="SUPFAM" id="SSF57802">
    <property type="entry name" value="Rubredoxin-like"/>
    <property type="match status" value="2"/>
</dbReference>
<dbReference type="Proteomes" id="UP000005615">
    <property type="component" value="Unassembled WGS sequence"/>
</dbReference>
<dbReference type="InterPro" id="IPR018527">
    <property type="entry name" value="Rubredoxin_Fe_BS"/>
</dbReference>
<dbReference type="Pfam" id="PF18113">
    <property type="entry name" value="Rbx_binding"/>
    <property type="match status" value="1"/>
</dbReference>
<dbReference type="GO" id="GO:0005506">
    <property type="term" value="F:iron ion binding"/>
    <property type="evidence" value="ECO:0007669"/>
    <property type="project" value="InterPro"/>
</dbReference>
<dbReference type="AlphaFoldDB" id="F3L5F9"/>
<keyword evidence="8" id="KW-0813">Transport</keyword>
<dbReference type="PRINTS" id="PR00411">
    <property type="entry name" value="PNDRDTASEI"/>
</dbReference>
<dbReference type="PANTHER" id="PTHR43429:SF3">
    <property type="entry name" value="NITRITE REDUCTASE [NAD(P)H]"/>
    <property type="match status" value="1"/>
</dbReference>
<gene>
    <name evidence="18" type="ORF">IMCC3088_122</name>
</gene>
<dbReference type="FunFam" id="2.20.28.10:FF:000001">
    <property type="entry name" value="Rubredoxin"/>
    <property type="match status" value="2"/>
</dbReference>
<dbReference type="PRINTS" id="PR00163">
    <property type="entry name" value="RUBREDOXIN"/>
</dbReference>
<dbReference type="Gene3D" id="3.30.390.120">
    <property type="match status" value="1"/>
</dbReference>
<evidence type="ECO:0000256" key="13">
    <source>
        <dbReference type="ARBA" id="ARBA00022982"/>
    </source>
</evidence>
<keyword evidence="11" id="KW-0479">Metal-binding</keyword>
<evidence type="ECO:0000256" key="9">
    <source>
        <dbReference type="ARBA" id="ARBA00022490"/>
    </source>
</evidence>
<feature type="domain" description="Rubredoxin-like" evidence="17">
    <location>
        <begin position="1"/>
        <end position="52"/>
    </location>
</feature>
<evidence type="ECO:0000256" key="16">
    <source>
        <dbReference type="ARBA" id="ARBA00023027"/>
    </source>
</evidence>
<keyword evidence="12" id="KW-0274">FAD</keyword>
<keyword evidence="15" id="KW-0408">Iron</keyword>
<comment type="cofactor">
    <cofactor evidence="2">
        <name>FAD</name>
        <dbReference type="ChEBI" id="CHEBI:57692"/>
    </cofactor>
</comment>
<keyword evidence="10" id="KW-0285">Flavoprotein</keyword>
<keyword evidence="14" id="KW-0560">Oxidoreductase</keyword>
<dbReference type="GO" id="GO:0005737">
    <property type="term" value="C:cytoplasm"/>
    <property type="evidence" value="ECO:0007669"/>
    <property type="project" value="UniProtKB-SubCell"/>
</dbReference>
<evidence type="ECO:0000256" key="2">
    <source>
        <dbReference type="ARBA" id="ARBA00001974"/>
    </source>
</evidence>
<dbReference type="InterPro" id="IPR023753">
    <property type="entry name" value="FAD/NAD-binding_dom"/>
</dbReference>
<dbReference type="eggNOG" id="COG1251">
    <property type="taxonomic scope" value="Bacteria"/>
</dbReference>
<dbReference type="Gene3D" id="3.50.50.60">
    <property type="entry name" value="FAD/NAD(P)-binding domain"/>
    <property type="match status" value="2"/>
</dbReference>
<evidence type="ECO:0000256" key="4">
    <source>
        <dbReference type="ARBA" id="ARBA00004496"/>
    </source>
</evidence>
<dbReference type="Gene3D" id="2.20.28.10">
    <property type="match status" value="2"/>
</dbReference>
<evidence type="ECO:0000256" key="14">
    <source>
        <dbReference type="ARBA" id="ARBA00023002"/>
    </source>
</evidence>
<evidence type="ECO:0000259" key="17">
    <source>
        <dbReference type="PROSITE" id="PS50903"/>
    </source>
</evidence>
<dbReference type="RefSeq" id="WP_009577089.1">
    <property type="nucleotide sequence ID" value="NZ_AEIG01000110.1"/>
</dbReference>
<evidence type="ECO:0000256" key="8">
    <source>
        <dbReference type="ARBA" id="ARBA00022448"/>
    </source>
</evidence>
<accession>F3L5F9</accession>
<protein>
    <submittedName>
        <fullName evidence="18">Rubredoxin-NAD(+) reductase</fullName>
    </submittedName>
</protein>
<dbReference type="InterPro" id="IPR041364">
    <property type="entry name" value="Rbx-bd"/>
</dbReference>
<evidence type="ECO:0000256" key="11">
    <source>
        <dbReference type="ARBA" id="ARBA00022723"/>
    </source>
</evidence>
<evidence type="ECO:0000313" key="19">
    <source>
        <dbReference type="Proteomes" id="UP000005615"/>
    </source>
</evidence>
<proteinExistence type="inferred from homology"/>
<dbReference type="Pfam" id="PF00301">
    <property type="entry name" value="Rubredoxin"/>
    <property type="match status" value="2"/>
</dbReference>
<name>F3L5F9_9GAMM</name>
<dbReference type="CDD" id="cd00730">
    <property type="entry name" value="rubredoxin"/>
    <property type="match status" value="2"/>
</dbReference>
<comment type="similarity">
    <text evidence="6">Belongs to the rubredoxin family.</text>
</comment>
<comment type="function">
    <text evidence="3">Involved in the hydrocarbon hydroxylating system, which transfers electrons from NADH to rubredoxin reductase and then through rubredoxin to alkane 1 monooxygenase.</text>
</comment>
<evidence type="ECO:0000256" key="1">
    <source>
        <dbReference type="ARBA" id="ARBA00001965"/>
    </source>
</evidence>
<sequence>MARWECIVCGLVYDEAEGWPDDGIPAGTLWADVPEDWLCPDCGVGKADFECVDASPIPVAGDVTPDVADVKAPTGEPQEASIAPAGGDEPWAKWECIVCGLIYDEELGWPDDGIPPGTRWTDVPEDWLCPDCGVGKDDFELLEGSAPVSAAAPASDEAGLVIIGTGMAAYGLVREFRKYDAERKVTFVTFDDGSNYSKPLLSTGFTKNLSADKLAMQSAEDMARTLNARVLTHAMVTAVDTDAKVLSFQDGSTLAYDQLVMAAGSEVIRPPLQGDGLDRVYSVNDLQDYAAFREAVEQHQAKKFCIIGGGLIGCEFTNDLLNGGFEVEAVDPLGYCLPTLLPERAGHSVQNALESLGATFHFGRLVKAVHKRDSGVVAELDDGTMIEADIVVSAVGVRPRIQLAADSGLATGRGIITDRYLATSAKDVYALGDCAEVAGHVLVYVAPLVAAGKALAKTLTGEPTEVVYPAMPVAIKTPACPCIVAPPARGVEGQWLELGEAPNIQAEFRAPNGDLLGFALTGAAIKEKMALQKLLPPILD</sequence>
<keyword evidence="13" id="KW-0249">Electron transport</keyword>
<feature type="domain" description="Rubredoxin-like" evidence="17">
    <location>
        <begin position="91"/>
        <end position="142"/>
    </location>
</feature>
<keyword evidence="9" id="KW-0963">Cytoplasm</keyword>
<dbReference type="PANTHER" id="PTHR43429">
    <property type="entry name" value="PYRIDINE NUCLEOTIDE-DISULFIDE OXIDOREDUCTASE DOMAIN-CONTAINING"/>
    <property type="match status" value="1"/>
</dbReference>